<evidence type="ECO:0000256" key="1">
    <source>
        <dbReference type="SAM" id="Phobius"/>
    </source>
</evidence>
<gene>
    <name evidence="3" type="ORF">UU50_C0005G0005</name>
</gene>
<comment type="caution">
    <text evidence="3">The sequence shown here is derived from an EMBL/GenBank/DDBJ whole genome shotgun (WGS) entry which is preliminary data.</text>
</comment>
<evidence type="ECO:0000313" key="4">
    <source>
        <dbReference type="Proteomes" id="UP000033930"/>
    </source>
</evidence>
<feature type="chain" id="PRO_5002534992" evidence="2">
    <location>
        <begin position="22"/>
        <end position="118"/>
    </location>
</feature>
<keyword evidence="1" id="KW-1133">Transmembrane helix</keyword>
<keyword evidence="2" id="KW-0732">Signal</keyword>
<sequence>MRKYIALLSILLILGPSLVFAQLSPADTGLEATGEPVYSTTTTSIGSWVGSHLIAPAIAIAGVIFLILMIYAGFLWMTARGEAPQIKKAQDTMIRAVIGLAIILAAYTITRFIFTAIG</sequence>
<evidence type="ECO:0000313" key="3">
    <source>
        <dbReference type="EMBL" id="KKR99498.1"/>
    </source>
</evidence>
<proteinExistence type="predicted"/>
<name>A0A0G0VF90_9BACT</name>
<feature type="signal peptide" evidence="2">
    <location>
        <begin position="1"/>
        <end position="21"/>
    </location>
</feature>
<dbReference type="AlphaFoldDB" id="A0A0G0VF90"/>
<organism evidence="3 4">
    <name type="scientific">Candidatus Uhrbacteria bacterium GW2011_GWC1_41_20</name>
    <dbReference type="NCBI Taxonomy" id="1618983"/>
    <lineage>
        <taxon>Bacteria</taxon>
        <taxon>Candidatus Uhriibacteriota</taxon>
    </lineage>
</organism>
<dbReference type="EMBL" id="LCAW01000005">
    <property type="protein sequence ID" value="KKR99498.1"/>
    <property type="molecule type" value="Genomic_DNA"/>
</dbReference>
<keyword evidence="1" id="KW-0472">Membrane</keyword>
<feature type="transmembrane region" description="Helical" evidence="1">
    <location>
        <begin position="97"/>
        <end position="117"/>
    </location>
</feature>
<evidence type="ECO:0000256" key="2">
    <source>
        <dbReference type="SAM" id="SignalP"/>
    </source>
</evidence>
<protein>
    <submittedName>
        <fullName evidence="3">Uncharacterized protein</fullName>
    </submittedName>
</protein>
<dbReference type="Proteomes" id="UP000033930">
    <property type="component" value="Unassembled WGS sequence"/>
</dbReference>
<reference evidence="3 4" key="1">
    <citation type="journal article" date="2015" name="Nature">
        <title>rRNA introns, odd ribosomes, and small enigmatic genomes across a large radiation of phyla.</title>
        <authorList>
            <person name="Brown C.T."/>
            <person name="Hug L.A."/>
            <person name="Thomas B.C."/>
            <person name="Sharon I."/>
            <person name="Castelle C.J."/>
            <person name="Singh A."/>
            <person name="Wilkins M.J."/>
            <person name="Williams K.H."/>
            <person name="Banfield J.F."/>
        </authorList>
    </citation>
    <scope>NUCLEOTIDE SEQUENCE [LARGE SCALE GENOMIC DNA]</scope>
</reference>
<feature type="transmembrane region" description="Helical" evidence="1">
    <location>
        <begin position="53"/>
        <end position="76"/>
    </location>
</feature>
<keyword evidence="1" id="KW-0812">Transmembrane</keyword>
<accession>A0A0G0VF90</accession>